<dbReference type="Pfam" id="PF17765">
    <property type="entry name" value="MLTR_LBD"/>
    <property type="match status" value="1"/>
</dbReference>
<proteinExistence type="predicted"/>
<dbReference type="PANTHER" id="PTHR35010">
    <property type="entry name" value="BLL4672 PROTEIN-RELATED"/>
    <property type="match status" value="1"/>
</dbReference>
<evidence type="ECO:0000256" key="1">
    <source>
        <dbReference type="SAM" id="MobiDB-lite"/>
    </source>
</evidence>
<organism evidence="3 4">
    <name type="scientific">Dactylosporangium darangshiense</name>
    <dbReference type="NCBI Taxonomy" id="579108"/>
    <lineage>
        <taxon>Bacteria</taxon>
        <taxon>Bacillati</taxon>
        <taxon>Actinomycetota</taxon>
        <taxon>Actinomycetes</taxon>
        <taxon>Micromonosporales</taxon>
        <taxon>Micromonosporaceae</taxon>
        <taxon>Dactylosporangium</taxon>
    </lineage>
</organism>
<protein>
    <recommendedName>
        <fullName evidence="2">MmyB-like transcription regulator ligand binding domain-containing protein</fullName>
    </recommendedName>
</protein>
<accession>A0ABP8CVN7</accession>
<gene>
    <name evidence="3" type="ORF">GCM10022255_004370</name>
</gene>
<name>A0ABP8CVN7_9ACTN</name>
<feature type="region of interest" description="Disordered" evidence="1">
    <location>
        <begin position="179"/>
        <end position="206"/>
    </location>
</feature>
<feature type="compositionally biased region" description="Basic and acidic residues" evidence="1">
    <location>
        <begin position="195"/>
        <end position="206"/>
    </location>
</feature>
<dbReference type="PANTHER" id="PTHR35010:SF2">
    <property type="entry name" value="BLL4672 PROTEIN"/>
    <property type="match status" value="1"/>
</dbReference>
<dbReference type="Proteomes" id="UP001500620">
    <property type="component" value="Unassembled WGS sequence"/>
</dbReference>
<evidence type="ECO:0000259" key="2">
    <source>
        <dbReference type="Pfam" id="PF17765"/>
    </source>
</evidence>
<keyword evidence="4" id="KW-1185">Reference proteome</keyword>
<comment type="caution">
    <text evidence="3">The sequence shown here is derived from an EMBL/GenBank/DDBJ whole genome shotgun (WGS) entry which is preliminary data.</text>
</comment>
<sequence>MISELACTAIASGGPPTVTSTPSTASSDRHASRCRLDVIGTNALGRALYEPMYAAPSRPVNTARFGFLNPAARIFWRAWDKIANDCANLLRAEAGRNPCDAELTALIGELSTRSEDFRVRWARHDVRIHTTGVKRLHHPIVGDLELPYEATPLIADPGQTLLMYTAEPDTPTEDALRLLSSWAASQHGPAADASQPERDTTDSEPI</sequence>
<feature type="domain" description="MmyB-like transcription regulator ligand binding" evidence="2">
    <location>
        <begin position="35"/>
        <end position="179"/>
    </location>
</feature>
<dbReference type="EMBL" id="BAABAT010000001">
    <property type="protein sequence ID" value="GAA4243812.1"/>
    <property type="molecule type" value="Genomic_DNA"/>
</dbReference>
<reference evidence="4" key="1">
    <citation type="journal article" date="2019" name="Int. J. Syst. Evol. Microbiol.">
        <title>The Global Catalogue of Microorganisms (GCM) 10K type strain sequencing project: providing services to taxonomists for standard genome sequencing and annotation.</title>
        <authorList>
            <consortium name="The Broad Institute Genomics Platform"/>
            <consortium name="The Broad Institute Genome Sequencing Center for Infectious Disease"/>
            <person name="Wu L."/>
            <person name="Ma J."/>
        </authorList>
    </citation>
    <scope>NUCLEOTIDE SEQUENCE [LARGE SCALE GENOMIC DNA]</scope>
    <source>
        <strain evidence="4">JCM 17441</strain>
    </source>
</reference>
<dbReference type="InterPro" id="IPR041413">
    <property type="entry name" value="MLTR_LBD"/>
</dbReference>
<evidence type="ECO:0000313" key="3">
    <source>
        <dbReference type="EMBL" id="GAA4243812.1"/>
    </source>
</evidence>
<evidence type="ECO:0000313" key="4">
    <source>
        <dbReference type="Proteomes" id="UP001500620"/>
    </source>
</evidence>
<dbReference type="Gene3D" id="3.30.450.180">
    <property type="match status" value="1"/>
</dbReference>